<keyword evidence="1" id="KW-0812">Transmembrane</keyword>
<protein>
    <submittedName>
        <fullName evidence="2">Uncharacterized protein</fullName>
    </submittedName>
</protein>
<accession>A0A147FBM0</accession>
<feature type="transmembrane region" description="Helical" evidence="1">
    <location>
        <begin position="12"/>
        <end position="34"/>
    </location>
</feature>
<organism evidence="2 3">
    <name type="scientific">Microbacterium testaceum</name>
    <name type="common">Aureobacterium testaceum</name>
    <name type="synonym">Brevibacterium testaceum</name>
    <dbReference type="NCBI Taxonomy" id="2033"/>
    <lineage>
        <taxon>Bacteria</taxon>
        <taxon>Bacillati</taxon>
        <taxon>Actinomycetota</taxon>
        <taxon>Actinomycetes</taxon>
        <taxon>Micrococcales</taxon>
        <taxon>Microbacteriaceae</taxon>
        <taxon>Microbacterium</taxon>
    </lineage>
</organism>
<keyword evidence="1" id="KW-0472">Membrane</keyword>
<gene>
    <name evidence="2" type="ORF">RSA3_02795</name>
</gene>
<comment type="caution">
    <text evidence="2">The sequence shown here is derived from an EMBL/GenBank/DDBJ whole genome shotgun (WGS) entry which is preliminary data.</text>
</comment>
<dbReference type="PATRIC" id="fig|2033.7.peg.841"/>
<dbReference type="Proteomes" id="UP000072189">
    <property type="component" value="Unassembled WGS sequence"/>
</dbReference>
<dbReference type="RefSeq" id="WP_058613203.1">
    <property type="nucleotide sequence ID" value="NZ_LDRV01000015.1"/>
</dbReference>
<evidence type="ECO:0000256" key="1">
    <source>
        <dbReference type="SAM" id="Phobius"/>
    </source>
</evidence>
<sequence length="77" mass="8021">MAHAPVARLGRLLGTLYLVGSLGLLLSAFGYTVFDPAPSPDAPRHALASIALVLSWAVLIAAALLTIVRGRRAVDTD</sequence>
<dbReference type="AlphaFoldDB" id="A0A147FBM0"/>
<reference evidence="2 3" key="1">
    <citation type="journal article" date="2016" name="Front. Microbiol.">
        <title>Genomic Resource of Rice Seed Associated Bacteria.</title>
        <authorList>
            <person name="Midha S."/>
            <person name="Bansal K."/>
            <person name="Sharma S."/>
            <person name="Kumar N."/>
            <person name="Patil P.P."/>
            <person name="Chaudhry V."/>
            <person name="Patil P.B."/>
        </authorList>
    </citation>
    <scope>NUCLEOTIDE SEQUENCE [LARGE SCALE GENOMIC DNA]</scope>
    <source>
        <strain evidence="2 3">RSA3</strain>
    </source>
</reference>
<evidence type="ECO:0000313" key="3">
    <source>
        <dbReference type="Proteomes" id="UP000072189"/>
    </source>
</evidence>
<dbReference type="EMBL" id="LDRV01000015">
    <property type="protein sequence ID" value="KTS13849.1"/>
    <property type="molecule type" value="Genomic_DNA"/>
</dbReference>
<keyword evidence="1" id="KW-1133">Transmembrane helix</keyword>
<evidence type="ECO:0000313" key="2">
    <source>
        <dbReference type="EMBL" id="KTS13849.1"/>
    </source>
</evidence>
<proteinExistence type="predicted"/>
<name>A0A147FBM0_MICTE</name>
<feature type="transmembrane region" description="Helical" evidence="1">
    <location>
        <begin position="46"/>
        <end position="68"/>
    </location>
</feature>